<reference evidence="1 2" key="1">
    <citation type="submission" date="2018-10" db="EMBL/GenBank/DDBJ databases">
        <title>Draft Genome Sequence of Bacteroides sp. KCTC 15687.</title>
        <authorList>
            <person name="Yu S.Y."/>
            <person name="Kim J.S."/>
            <person name="Oh B.S."/>
            <person name="Park S.H."/>
            <person name="Kang S.W."/>
            <person name="Park J.E."/>
            <person name="Choi S.H."/>
            <person name="Han K.I."/>
            <person name="Lee K.C."/>
            <person name="Eom M.K."/>
            <person name="Suh M.K."/>
            <person name="Lee D.H."/>
            <person name="Yoon H."/>
            <person name="Kim B."/>
            <person name="Yang S.J."/>
            <person name="Lee J.S."/>
            <person name="Lee J.H."/>
        </authorList>
    </citation>
    <scope>NUCLEOTIDE SEQUENCE [LARGE SCALE GENOMIC DNA]</scope>
    <source>
        <strain evidence="1 2">KCTC 15687</strain>
    </source>
</reference>
<protein>
    <recommendedName>
        <fullName evidence="3">DUF2961 domain-containing protein</fullName>
    </recommendedName>
</protein>
<organism evidence="1 2">
    <name type="scientific">Bacteroides faecalis</name>
    <dbReference type="NCBI Taxonomy" id="2447885"/>
    <lineage>
        <taxon>Bacteria</taxon>
        <taxon>Pseudomonadati</taxon>
        <taxon>Bacteroidota</taxon>
        <taxon>Bacteroidia</taxon>
        <taxon>Bacteroidales</taxon>
        <taxon>Bacteroidaceae</taxon>
        <taxon>Bacteroides</taxon>
    </lineage>
</organism>
<dbReference type="InterPro" id="IPR021345">
    <property type="entry name" value="DUF2961"/>
</dbReference>
<comment type="caution">
    <text evidence="1">The sequence shown here is derived from an EMBL/GenBank/DDBJ whole genome shotgun (WGS) entry which is preliminary data.</text>
</comment>
<accession>A0A401LVY0</accession>
<gene>
    <name evidence="1" type="ORF">KGMB02408_26150</name>
</gene>
<dbReference type="OrthoDB" id="2518538at2"/>
<sequence>MNRIKGLCLTALLIIIGGRSIASDKVTISTLLDEMISFEKAAEFPDPYYTCKMISSYDRRTVSPDKDWWYANDDGFGCMRLDTIQGRVEKVMFDYEGPGVVTRIWLTTNVKNGTLRFYFDGEENPRLVIPAYDMTRVPFRVGDALSLIHTNYTPEGAGGNTFMFPLPYQKSCRITFEEPNKDRNTWSPRYHEIEYRTYAPGTEVETFHPGQVHSHSMQEKIQDVNKALWNPQTFKGGERREFAMDIAPNQKSSLELPAGSHAVRSLIIDVHCRKGDYAKMMRQLILKISFDGKETVWAPLGDFSGAGLGAPKVDSWYMDADGRGHITSRWVMPYKENAKIEVENLFEFPVWMNVRAHVSDWKWNKNTLYFHTTWKQERGIELSNRYDDHKGDHMWNYITINGRGVFKGDLLSLFNYAPDWYGEGDEKIWVDNDVFPSHHGTGTEDHYNCSWAPVVPFYTPYGGAPRADNPSSHGFNAFVRTRNLDGIPFQKLYRFDIEMLSWNPGKVDYAVTNYWYGDLDAKINESSGKEEVVSPLPYLM</sequence>
<evidence type="ECO:0000313" key="1">
    <source>
        <dbReference type="EMBL" id="GCB35670.1"/>
    </source>
</evidence>
<keyword evidence="2" id="KW-1185">Reference proteome</keyword>
<dbReference type="Gene3D" id="2.60.120.1390">
    <property type="match status" value="2"/>
</dbReference>
<evidence type="ECO:0008006" key="3">
    <source>
        <dbReference type="Google" id="ProtNLM"/>
    </source>
</evidence>
<dbReference type="RefSeq" id="WP_125041560.1">
    <property type="nucleotide sequence ID" value="NZ_BHWB01000007.1"/>
</dbReference>
<name>A0A401LVY0_9BACE</name>
<dbReference type="AlphaFoldDB" id="A0A401LVY0"/>
<dbReference type="Pfam" id="PF11175">
    <property type="entry name" value="DUF2961"/>
    <property type="match status" value="1"/>
</dbReference>
<dbReference type="Proteomes" id="UP000288079">
    <property type="component" value="Unassembled WGS sequence"/>
</dbReference>
<proteinExistence type="predicted"/>
<dbReference type="EMBL" id="BHWB01000007">
    <property type="protein sequence ID" value="GCB35670.1"/>
    <property type="molecule type" value="Genomic_DNA"/>
</dbReference>
<evidence type="ECO:0000313" key="2">
    <source>
        <dbReference type="Proteomes" id="UP000288079"/>
    </source>
</evidence>